<dbReference type="EC" id="7.2.2.10" evidence="15"/>
<dbReference type="InterPro" id="IPR006068">
    <property type="entry name" value="ATPase_P-typ_cation-transptr_C"/>
</dbReference>
<feature type="transmembrane region" description="Helical" evidence="15">
    <location>
        <begin position="899"/>
        <end position="918"/>
    </location>
</feature>
<feature type="transmembrane region" description="Helical" evidence="15">
    <location>
        <begin position="110"/>
        <end position="131"/>
    </location>
</feature>
<keyword evidence="10" id="KW-1278">Translocase</keyword>
<keyword evidence="21" id="KW-1185">Reference proteome</keyword>
<dbReference type="GO" id="GO:0005524">
    <property type="term" value="F:ATP binding"/>
    <property type="evidence" value="ECO:0007669"/>
    <property type="project" value="UniProtKB-KW"/>
</dbReference>
<dbReference type="PROSITE" id="PS00154">
    <property type="entry name" value="ATPASE_E1_E2"/>
    <property type="match status" value="1"/>
</dbReference>
<accession>A0A0L0D3T3</accession>
<dbReference type="STRING" id="461836.A0A0L0D3T3"/>
<dbReference type="InterPro" id="IPR008250">
    <property type="entry name" value="ATPase_P-typ_transduc_dom_A_sf"/>
</dbReference>
<feature type="transmembrane region" description="Helical" evidence="15">
    <location>
        <begin position="310"/>
        <end position="338"/>
    </location>
</feature>
<dbReference type="GO" id="GO:0005886">
    <property type="term" value="C:plasma membrane"/>
    <property type="evidence" value="ECO:0007669"/>
    <property type="project" value="TreeGrafter"/>
</dbReference>
<dbReference type="InterPro" id="IPR036412">
    <property type="entry name" value="HAD-like_sf"/>
</dbReference>
<keyword evidence="5" id="KW-0479">Metal-binding</keyword>
<keyword evidence="2 15" id="KW-0813">Transport</keyword>
<dbReference type="GO" id="GO:0016887">
    <property type="term" value="F:ATP hydrolysis activity"/>
    <property type="evidence" value="ECO:0007669"/>
    <property type="project" value="InterPro"/>
</dbReference>
<dbReference type="Pfam" id="PF13246">
    <property type="entry name" value="Cation_ATPase"/>
    <property type="match status" value="1"/>
</dbReference>
<dbReference type="SUPFAM" id="SSF56784">
    <property type="entry name" value="HAD-like"/>
    <property type="match status" value="1"/>
</dbReference>
<dbReference type="SFLD" id="SFLDS00003">
    <property type="entry name" value="Haloacid_Dehalogenase"/>
    <property type="match status" value="1"/>
</dbReference>
<comment type="function">
    <text evidence="15">Catalyzes the hydrolysis of ATP coupled with the transport of calcium.</text>
</comment>
<dbReference type="OMA" id="MINVHDI"/>
<evidence type="ECO:0000256" key="4">
    <source>
        <dbReference type="ARBA" id="ARBA00022692"/>
    </source>
</evidence>
<feature type="transmembrane region" description="Helical" evidence="15">
    <location>
        <begin position="269"/>
        <end position="290"/>
    </location>
</feature>
<dbReference type="Gene3D" id="3.40.50.1000">
    <property type="entry name" value="HAD superfamily/HAD-like"/>
    <property type="match status" value="1"/>
</dbReference>
<dbReference type="PRINTS" id="PR00120">
    <property type="entry name" value="HATPASE"/>
</dbReference>
<comment type="subcellular location">
    <subcellularLocation>
        <location evidence="1">Endomembrane system</location>
        <topology evidence="1">Multi-pass membrane protein</topology>
    </subcellularLocation>
    <subcellularLocation>
        <location evidence="15">Membrane</location>
        <topology evidence="15">Multi-pass membrane protein</topology>
    </subcellularLocation>
</comment>
<feature type="compositionally biased region" description="Basic and acidic residues" evidence="16">
    <location>
        <begin position="967"/>
        <end position="977"/>
    </location>
</feature>
<dbReference type="GeneID" id="25559902"/>
<evidence type="ECO:0000256" key="16">
    <source>
        <dbReference type="SAM" id="MobiDB-lite"/>
    </source>
</evidence>
<dbReference type="SUPFAM" id="SSF81660">
    <property type="entry name" value="Metal cation-transporting ATPase, ATP-binding domain N"/>
    <property type="match status" value="1"/>
</dbReference>
<evidence type="ECO:0000256" key="11">
    <source>
        <dbReference type="ARBA" id="ARBA00022989"/>
    </source>
</evidence>
<evidence type="ECO:0000256" key="14">
    <source>
        <dbReference type="ARBA" id="ARBA00048694"/>
    </source>
</evidence>
<dbReference type="InterPro" id="IPR044492">
    <property type="entry name" value="P_typ_ATPase_HD_dom"/>
</dbReference>
<dbReference type="PANTHER" id="PTHR24093">
    <property type="entry name" value="CATION TRANSPORTING ATPASE"/>
    <property type="match status" value="1"/>
</dbReference>
<dbReference type="InterPro" id="IPR023214">
    <property type="entry name" value="HAD_sf"/>
</dbReference>
<dbReference type="Gene3D" id="3.40.1110.10">
    <property type="entry name" value="Calcium-transporting ATPase, cytoplasmic domain N"/>
    <property type="match status" value="1"/>
</dbReference>
<dbReference type="Pfam" id="PF00122">
    <property type="entry name" value="E1-E2_ATPase"/>
    <property type="match status" value="1"/>
</dbReference>
<dbReference type="RefSeq" id="XP_013762944.1">
    <property type="nucleotide sequence ID" value="XM_013907490.1"/>
</dbReference>
<keyword evidence="3 15" id="KW-0109">Calcium transport</keyword>
<reference evidence="20 21" key="1">
    <citation type="submission" date="2010-05" db="EMBL/GenBank/DDBJ databases">
        <title>The Genome Sequence of Thecamonas trahens ATCC 50062.</title>
        <authorList>
            <consortium name="The Broad Institute Genome Sequencing Platform"/>
            <person name="Russ C."/>
            <person name="Cuomo C."/>
            <person name="Shea T."/>
            <person name="Young S.K."/>
            <person name="Zeng Q."/>
            <person name="Koehrsen M."/>
            <person name="Haas B."/>
            <person name="Borodovsky M."/>
            <person name="Guigo R."/>
            <person name="Alvarado L."/>
            <person name="Berlin A."/>
            <person name="Bochicchio J."/>
            <person name="Borenstein D."/>
            <person name="Chapman S."/>
            <person name="Chen Z."/>
            <person name="Freedman E."/>
            <person name="Gellesch M."/>
            <person name="Goldberg J."/>
            <person name="Griggs A."/>
            <person name="Gujja S."/>
            <person name="Heilman E."/>
            <person name="Heiman D."/>
            <person name="Hepburn T."/>
            <person name="Howarth C."/>
            <person name="Jen D."/>
            <person name="Larson L."/>
            <person name="Mehta T."/>
            <person name="Park D."/>
            <person name="Pearson M."/>
            <person name="Roberts A."/>
            <person name="Saif S."/>
            <person name="Shenoy N."/>
            <person name="Sisk P."/>
            <person name="Stolte C."/>
            <person name="Sykes S."/>
            <person name="Thomson T."/>
            <person name="Walk T."/>
            <person name="White J."/>
            <person name="Yandava C."/>
            <person name="Burger G."/>
            <person name="Gray M.W."/>
            <person name="Holland P.W.H."/>
            <person name="King N."/>
            <person name="Lang F.B.F."/>
            <person name="Roger A.J."/>
            <person name="Ruiz-Trillo I."/>
            <person name="Lander E."/>
            <person name="Nusbaum C."/>
        </authorList>
    </citation>
    <scope>NUCLEOTIDE SEQUENCE [LARGE SCALE GENOMIC DNA]</scope>
    <source>
        <strain evidence="20 21">ATCC 50062</strain>
    </source>
</reference>
<dbReference type="eggNOG" id="KOG0204">
    <property type="taxonomic scope" value="Eukaryota"/>
</dbReference>
<dbReference type="EMBL" id="GL349433">
    <property type="protein sequence ID" value="KNC45963.1"/>
    <property type="molecule type" value="Genomic_DNA"/>
</dbReference>
<keyword evidence="13 15" id="KW-0472">Membrane</keyword>
<dbReference type="Proteomes" id="UP000054408">
    <property type="component" value="Unassembled WGS sequence"/>
</dbReference>
<dbReference type="InterPro" id="IPR023299">
    <property type="entry name" value="ATPase_P-typ_cyto_dom_N"/>
</dbReference>
<evidence type="ECO:0000256" key="7">
    <source>
        <dbReference type="ARBA" id="ARBA00022837"/>
    </source>
</evidence>
<evidence type="ECO:0000256" key="10">
    <source>
        <dbReference type="ARBA" id="ARBA00022967"/>
    </source>
</evidence>
<dbReference type="InterPro" id="IPR023298">
    <property type="entry name" value="ATPase_P-typ_TM_dom_sf"/>
</dbReference>
<dbReference type="Pfam" id="PF00689">
    <property type="entry name" value="Cation_ATPase_C"/>
    <property type="match status" value="1"/>
</dbReference>
<evidence type="ECO:0000256" key="1">
    <source>
        <dbReference type="ARBA" id="ARBA00004127"/>
    </source>
</evidence>
<evidence type="ECO:0000259" key="17">
    <source>
        <dbReference type="Pfam" id="PF00122"/>
    </source>
</evidence>
<evidence type="ECO:0000256" key="6">
    <source>
        <dbReference type="ARBA" id="ARBA00022741"/>
    </source>
</evidence>
<feature type="transmembrane region" description="Helical" evidence="15">
    <location>
        <begin position="860"/>
        <end position="878"/>
    </location>
</feature>
<keyword evidence="8 15" id="KW-0067">ATP-binding</keyword>
<dbReference type="InterPro" id="IPR006408">
    <property type="entry name" value="P-type_ATPase_IIB"/>
</dbReference>
<proteinExistence type="inferred from homology"/>
<feature type="transmembrane region" description="Helical" evidence="15">
    <location>
        <begin position="782"/>
        <end position="801"/>
    </location>
</feature>
<evidence type="ECO:0000256" key="5">
    <source>
        <dbReference type="ARBA" id="ARBA00022723"/>
    </source>
</evidence>
<evidence type="ECO:0000259" key="18">
    <source>
        <dbReference type="Pfam" id="PF00689"/>
    </source>
</evidence>
<evidence type="ECO:0000259" key="19">
    <source>
        <dbReference type="Pfam" id="PF00690"/>
    </source>
</evidence>
<dbReference type="NCBIfam" id="TIGR01494">
    <property type="entry name" value="ATPase_P-type"/>
    <property type="match status" value="2"/>
</dbReference>
<evidence type="ECO:0000256" key="8">
    <source>
        <dbReference type="ARBA" id="ARBA00022840"/>
    </source>
</evidence>
<dbReference type="InterPro" id="IPR001757">
    <property type="entry name" value="P_typ_ATPase"/>
</dbReference>
<dbReference type="FunFam" id="3.40.50.1000:FF:000193">
    <property type="entry name" value="Plasma membrane calcium-transporting ATPase 2"/>
    <property type="match status" value="1"/>
</dbReference>
<feature type="transmembrane region" description="Helical" evidence="15">
    <location>
        <begin position="822"/>
        <end position="845"/>
    </location>
</feature>
<evidence type="ECO:0000256" key="15">
    <source>
        <dbReference type="RuleBase" id="RU361146"/>
    </source>
</evidence>
<feature type="region of interest" description="Disordered" evidence="16">
    <location>
        <begin position="1043"/>
        <end position="1079"/>
    </location>
</feature>
<feature type="domain" description="Cation-transporting P-type ATPase C-terminal" evidence="18">
    <location>
        <begin position="775"/>
        <end position="953"/>
    </location>
</feature>
<feature type="domain" description="P-type ATPase A" evidence="17">
    <location>
        <begin position="150"/>
        <end position="246"/>
    </location>
</feature>
<evidence type="ECO:0000256" key="12">
    <source>
        <dbReference type="ARBA" id="ARBA00023065"/>
    </source>
</evidence>
<dbReference type="PANTHER" id="PTHR24093:SF369">
    <property type="entry name" value="CALCIUM-TRANSPORTING ATPASE"/>
    <property type="match status" value="1"/>
</dbReference>
<evidence type="ECO:0000313" key="21">
    <source>
        <dbReference type="Proteomes" id="UP000054408"/>
    </source>
</evidence>
<protein>
    <recommendedName>
        <fullName evidence="15">Calcium-transporting ATPase</fullName>
        <ecNumber evidence="15">7.2.2.10</ecNumber>
    </recommendedName>
</protein>
<keyword evidence="7 15" id="KW-0106">Calcium</keyword>
<dbReference type="SFLD" id="SFLDF00027">
    <property type="entry name" value="p-type_atpase"/>
    <property type="match status" value="1"/>
</dbReference>
<sequence>MRVALASLLDINRALEDGDTSVLALSGGVEGLADALASSTSAGLSSSAVVDDALLARREMYGTNKIEEEPAASFFALFWEASYGDLTMRILLVAAAVSLVVGTLEDNKLGWIEGFAIFLAVFIVAMVTATNDYIQERQFKKLNDVKQSFSVKVLRGGEEVSILVFDVVVGDVVVLERDDAVPADGILIHGDSILLDTSQLNGESVETRVHPGAPFLQSGTRISQGFGTMLVTAVGEHTLWGETLALLSKGNPEPKTPLQRKLHKLATDIGKAGFVFAIIVFLVLTISFLIKESQTKDGVEADTHTFSEILEFIIIAITIVVVAVPEGLPLAVTISLAYSMSKMYKDNNLVRRLVACETMGGATQICSDKTGTLTQNKMLVAAGWYFGASYVDPAIGPPSAADFGITPAARSYVTLLAEGIAVNSSATLHAAPAEPAQGEADAEAGAAPVPGVTIIGSKTEGALLLYAGTNLGTHYGPLRAAADFRKRFSFSPIKKRMSAIVRKPTGGFRLHMKGAAEIVLGIAQYTFGASGEAELITPSKRAELEALIGELGSMGLRVLALGYADYEHDTPEWDGDDEPDDVPLILLALAAIADPVRPEVPTAVGECMDAGITVRMVTGDNVLTASHIARECGILGDGDVAIEGSVFRNMPREEVLEILPRLRVIARCSPKDKNVLVNMLREQGEVVAVTGDGSNDAPALKDADVGLSMGIMGTRLAIDASDIVILDDNFKSIVNAVVWGRGVFDNIRKFLQFQLTVNVVALSLALVAAVGQRGIPLKAVQLLWVNLIMDTMAALALGTEVPTRDLLRRAPYGRDIALISPVMWRNIIGQSVVQLAILIPLLFAGESLLNLDTSANPQDLIYLETLIFNIFVMLQVFNEINARKVNNEWNVFEGFFTNAIFVGVIIITLILQVFLVQVGGRITNTTQLTAIEWLVCIAIGLISLPAGALIRLIPVSSGTTDAQSTRIGERTADDDRVPPTPGSDDDDSGIPPAPLPPTTRPVNLPPTSVVRPLPPSVLPSLPRPIHAPTLPNHLAHHTPATEMCSASGSYSGSAVDDGDLPYTHNDSTDHLPAGDVEDTVPLAFAPVEPPLP</sequence>
<dbReference type="SUPFAM" id="SSF81653">
    <property type="entry name" value="Calcium ATPase, transduction domain A"/>
    <property type="match status" value="1"/>
</dbReference>
<dbReference type="SUPFAM" id="SSF81665">
    <property type="entry name" value="Calcium ATPase, transmembrane domain M"/>
    <property type="match status" value="1"/>
</dbReference>
<evidence type="ECO:0000313" key="20">
    <source>
        <dbReference type="EMBL" id="KNC45963.1"/>
    </source>
</evidence>
<keyword evidence="12 15" id="KW-0406">Ion transport</keyword>
<dbReference type="Gene3D" id="2.70.150.10">
    <property type="entry name" value="Calcium-transporting ATPase, cytoplasmic transduction domain A"/>
    <property type="match status" value="1"/>
</dbReference>
<feature type="transmembrane region" description="Helical" evidence="15">
    <location>
        <begin position="750"/>
        <end position="770"/>
    </location>
</feature>
<dbReference type="InterPro" id="IPR059000">
    <property type="entry name" value="ATPase_P-type_domA"/>
</dbReference>
<keyword evidence="6 15" id="KW-0547">Nucleotide-binding</keyword>
<dbReference type="PRINTS" id="PR00119">
    <property type="entry name" value="CATATPASE"/>
</dbReference>
<evidence type="ECO:0000256" key="3">
    <source>
        <dbReference type="ARBA" id="ARBA00022568"/>
    </source>
</evidence>
<name>A0A0L0D3T3_THETB</name>
<comment type="similarity">
    <text evidence="15">Belongs to the cation transport ATPase (P-type) (TC 3.A.3) family.</text>
</comment>
<dbReference type="GO" id="GO:0012505">
    <property type="term" value="C:endomembrane system"/>
    <property type="evidence" value="ECO:0007669"/>
    <property type="project" value="UniProtKB-SubCell"/>
</dbReference>
<feature type="region of interest" description="Disordered" evidence="16">
    <location>
        <begin position="960"/>
        <end position="1008"/>
    </location>
</feature>
<feature type="domain" description="Cation-transporting P-type ATPase N-terminal" evidence="19">
    <location>
        <begin position="27"/>
        <end position="98"/>
    </location>
</feature>
<dbReference type="SFLD" id="SFLDG00002">
    <property type="entry name" value="C1.7:_P-type_atpase_like"/>
    <property type="match status" value="1"/>
</dbReference>
<dbReference type="InterPro" id="IPR018303">
    <property type="entry name" value="ATPase_P-typ_P_site"/>
</dbReference>
<dbReference type="Gene3D" id="1.20.1110.10">
    <property type="entry name" value="Calcium-transporting ATPase, transmembrane domain"/>
    <property type="match status" value="1"/>
</dbReference>
<dbReference type="OrthoDB" id="3352408at2759"/>
<dbReference type="InterPro" id="IPR004014">
    <property type="entry name" value="ATPase_P-typ_cation-transptr_N"/>
</dbReference>
<organism evidence="20 21">
    <name type="scientific">Thecamonas trahens ATCC 50062</name>
    <dbReference type="NCBI Taxonomy" id="461836"/>
    <lineage>
        <taxon>Eukaryota</taxon>
        <taxon>Apusozoa</taxon>
        <taxon>Apusomonadida</taxon>
        <taxon>Apusomonadidae</taxon>
        <taxon>Thecamonas</taxon>
    </lineage>
</organism>
<dbReference type="AlphaFoldDB" id="A0A0L0D3T3"/>
<dbReference type="GO" id="GO:0046872">
    <property type="term" value="F:metal ion binding"/>
    <property type="evidence" value="ECO:0007669"/>
    <property type="project" value="UniProtKB-KW"/>
</dbReference>
<feature type="transmembrane region" description="Helical" evidence="15">
    <location>
        <begin position="930"/>
        <end position="950"/>
    </location>
</feature>
<feature type="transmembrane region" description="Helical" evidence="15">
    <location>
        <begin position="86"/>
        <end position="104"/>
    </location>
</feature>
<dbReference type="Pfam" id="PF00690">
    <property type="entry name" value="Cation_ATPase_N"/>
    <property type="match status" value="1"/>
</dbReference>
<dbReference type="GO" id="GO:0005388">
    <property type="term" value="F:P-type calcium transporter activity"/>
    <property type="evidence" value="ECO:0007669"/>
    <property type="project" value="UniProtKB-EC"/>
</dbReference>
<keyword evidence="4 15" id="KW-0812">Transmembrane</keyword>
<keyword evidence="11 15" id="KW-1133">Transmembrane helix</keyword>
<evidence type="ECO:0000256" key="9">
    <source>
        <dbReference type="ARBA" id="ARBA00022842"/>
    </source>
</evidence>
<dbReference type="FunFam" id="1.20.1110.10:FF:000039">
    <property type="entry name" value="Calcium-transporting ATPase"/>
    <property type="match status" value="1"/>
</dbReference>
<gene>
    <name evidence="20" type="ORF">AMSG_00078</name>
</gene>
<comment type="catalytic activity">
    <reaction evidence="14 15">
        <text>Ca(2+)(in) + ATP + H2O = Ca(2+)(out) + ADP + phosphate + H(+)</text>
        <dbReference type="Rhea" id="RHEA:18105"/>
        <dbReference type="ChEBI" id="CHEBI:15377"/>
        <dbReference type="ChEBI" id="CHEBI:15378"/>
        <dbReference type="ChEBI" id="CHEBI:29108"/>
        <dbReference type="ChEBI" id="CHEBI:30616"/>
        <dbReference type="ChEBI" id="CHEBI:43474"/>
        <dbReference type="ChEBI" id="CHEBI:456216"/>
        <dbReference type="EC" id="7.2.2.10"/>
    </reaction>
</comment>
<keyword evidence="9" id="KW-0460">Magnesium</keyword>
<dbReference type="NCBIfam" id="TIGR01517">
    <property type="entry name" value="ATPase-IIB_Ca"/>
    <property type="match status" value="1"/>
</dbReference>
<evidence type="ECO:0000256" key="2">
    <source>
        <dbReference type="ARBA" id="ARBA00022448"/>
    </source>
</evidence>
<evidence type="ECO:0000256" key="13">
    <source>
        <dbReference type="ARBA" id="ARBA00023136"/>
    </source>
</evidence>